<dbReference type="AlphaFoldDB" id="A0A0S4M332"/>
<dbReference type="PROSITE" id="PS50206">
    <property type="entry name" value="RHODANESE_3"/>
    <property type="match status" value="1"/>
</dbReference>
<dbReference type="SMART" id="SM00450">
    <property type="entry name" value="RHOD"/>
    <property type="match status" value="1"/>
</dbReference>
<dbReference type="InterPro" id="IPR050229">
    <property type="entry name" value="GlpE_sulfurtransferase"/>
</dbReference>
<evidence type="ECO:0000313" key="3">
    <source>
        <dbReference type="Proteomes" id="UP000198651"/>
    </source>
</evidence>
<proteinExistence type="predicted"/>
<protein>
    <submittedName>
        <fullName evidence="2">Putative sulphurtransferase, Rhodanese-like domain</fullName>
    </submittedName>
</protein>
<dbReference type="Proteomes" id="UP000198651">
    <property type="component" value="Chromosome I"/>
</dbReference>
<dbReference type="STRING" id="1561003.Ark11_0543"/>
<accession>A0A0S4M332</accession>
<organism evidence="2 3">
    <name type="scientific">Candidatus Ichthyocystis hellenicum</name>
    <dbReference type="NCBI Taxonomy" id="1561003"/>
    <lineage>
        <taxon>Bacteria</taxon>
        <taxon>Pseudomonadati</taxon>
        <taxon>Pseudomonadota</taxon>
        <taxon>Betaproteobacteria</taxon>
        <taxon>Burkholderiales</taxon>
        <taxon>Candidatus Ichthyocystis</taxon>
    </lineage>
</organism>
<gene>
    <name evidence="2" type="ORF">Ark11_0543</name>
</gene>
<dbReference type="EMBL" id="LN906597">
    <property type="protein sequence ID" value="CUT17388.1"/>
    <property type="molecule type" value="Genomic_DNA"/>
</dbReference>
<feature type="domain" description="Rhodanese" evidence="1">
    <location>
        <begin position="17"/>
        <end position="105"/>
    </location>
</feature>
<dbReference type="Pfam" id="PF00581">
    <property type="entry name" value="Rhodanese"/>
    <property type="match status" value="1"/>
</dbReference>
<dbReference type="GO" id="GO:0016740">
    <property type="term" value="F:transferase activity"/>
    <property type="evidence" value="ECO:0007669"/>
    <property type="project" value="UniProtKB-KW"/>
</dbReference>
<dbReference type="PANTHER" id="PTHR43031">
    <property type="entry name" value="FAD-DEPENDENT OXIDOREDUCTASE"/>
    <property type="match status" value="1"/>
</dbReference>
<dbReference type="InterPro" id="IPR036873">
    <property type="entry name" value="Rhodanese-like_dom_sf"/>
</dbReference>
<dbReference type="RefSeq" id="WP_092342279.1">
    <property type="nucleotide sequence ID" value="NZ_FLSL01000101.1"/>
</dbReference>
<dbReference type="SUPFAM" id="SSF52821">
    <property type="entry name" value="Rhodanese/Cell cycle control phosphatase"/>
    <property type="match status" value="1"/>
</dbReference>
<dbReference type="InterPro" id="IPR001763">
    <property type="entry name" value="Rhodanese-like_dom"/>
</dbReference>
<evidence type="ECO:0000259" key="1">
    <source>
        <dbReference type="PROSITE" id="PS50206"/>
    </source>
</evidence>
<dbReference type="PANTHER" id="PTHR43031:SF17">
    <property type="entry name" value="SULFURTRANSFERASE YTWF-RELATED"/>
    <property type="match status" value="1"/>
</dbReference>
<keyword evidence="2" id="KW-0808">Transferase</keyword>
<dbReference type="Gene3D" id="3.40.250.10">
    <property type="entry name" value="Rhodanese-like domain"/>
    <property type="match status" value="1"/>
</dbReference>
<reference evidence="3" key="1">
    <citation type="submission" date="2015-11" db="EMBL/GenBank/DDBJ databases">
        <authorList>
            <person name="Seth-Smith H.M.B."/>
        </authorList>
    </citation>
    <scope>NUCLEOTIDE SEQUENCE [LARGE SCALE GENOMIC DNA]</scope>
    <source>
        <strain evidence="3">2013Ark11</strain>
    </source>
</reference>
<evidence type="ECO:0000313" key="2">
    <source>
        <dbReference type="EMBL" id="CUT17388.1"/>
    </source>
</evidence>
<name>A0A0S4M332_9BURK</name>
<keyword evidence="3" id="KW-1185">Reference proteome</keyword>
<dbReference type="OrthoDB" id="9800872at2"/>
<sequence length="108" mass="12428">MKQLLPRQLKNWLDDPNVEKPILIDIRSAEEFELCSIPNSISVPDDSIYDFYHSLDPYLPMVVVCHGFDRSVSVALFLERKGFLNVSVLIGGIDAWAMRVDQTMPRYK</sequence>